<sequence length="306" mass="34547">MRKNKKLFILIGALVFAIALSGTIAYFTSEFSSEDNTATAASFDVDVVNSDGQTIGNGDFDLGDDLYPGMDEKEVYSFDINKNNTELPVEYSVDLNTNGDLFPSNGDSPVVLTMERMIDGNWEEVDHSETFTPENDTEQYRILVNWPHGDNDIEFQGASGDIALEVVATQVDGEDDDGQMYTGEIDWRSSSFDWSHYTTSDQEIEFYTNDDGLKTINIYISDDETFSEDIGDFSITEYEAGEYRVVSENDTYTRPNGGWIVEDGTIETSEDGVVVFHKRDRYNNPEVENDVYISIKSDDLHDWFTN</sequence>
<proteinExistence type="predicted"/>
<dbReference type="RefSeq" id="WP_343784348.1">
    <property type="nucleotide sequence ID" value="NZ_BAAACZ010000027.1"/>
</dbReference>
<gene>
    <name evidence="1" type="ORF">GCM10008935_26690</name>
</gene>
<dbReference type="EMBL" id="BAAACZ010000027">
    <property type="protein sequence ID" value="GAA0469508.1"/>
    <property type="molecule type" value="Genomic_DNA"/>
</dbReference>
<organism evidence="1 2">
    <name type="scientific">Alkalibacillus silvisoli</name>
    <dbReference type="NCBI Taxonomy" id="392823"/>
    <lineage>
        <taxon>Bacteria</taxon>
        <taxon>Bacillati</taxon>
        <taxon>Bacillota</taxon>
        <taxon>Bacilli</taxon>
        <taxon>Bacillales</taxon>
        <taxon>Bacillaceae</taxon>
        <taxon>Alkalibacillus</taxon>
    </lineage>
</organism>
<evidence type="ECO:0000313" key="2">
    <source>
        <dbReference type="Proteomes" id="UP001500740"/>
    </source>
</evidence>
<comment type="caution">
    <text evidence="1">The sequence shown here is derived from an EMBL/GenBank/DDBJ whole genome shotgun (WGS) entry which is preliminary data.</text>
</comment>
<name>A0ABN1A7L1_9BACI</name>
<evidence type="ECO:0008006" key="3">
    <source>
        <dbReference type="Google" id="ProtNLM"/>
    </source>
</evidence>
<keyword evidence="2" id="KW-1185">Reference proteome</keyword>
<accession>A0ABN1A7L1</accession>
<dbReference type="Proteomes" id="UP001500740">
    <property type="component" value="Unassembled WGS sequence"/>
</dbReference>
<reference evidence="1 2" key="1">
    <citation type="journal article" date="2019" name="Int. J. Syst. Evol. Microbiol.">
        <title>The Global Catalogue of Microorganisms (GCM) 10K type strain sequencing project: providing services to taxonomists for standard genome sequencing and annotation.</title>
        <authorList>
            <consortium name="The Broad Institute Genomics Platform"/>
            <consortium name="The Broad Institute Genome Sequencing Center for Infectious Disease"/>
            <person name="Wu L."/>
            <person name="Ma J."/>
        </authorList>
    </citation>
    <scope>NUCLEOTIDE SEQUENCE [LARGE SCALE GENOMIC DNA]</scope>
    <source>
        <strain evidence="1 2">JCM 14193</strain>
    </source>
</reference>
<protein>
    <recommendedName>
        <fullName evidence="3">DUF4179 domain-containing protein</fullName>
    </recommendedName>
</protein>
<evidence type="ECO:0000313" key="1">
    <source>
        <dbReference type="EMBL" id="GAA0469508.1"/>
    </source>
</evidence>